<sequence>MRTTALCVLPTLGLEVVNVKGETLMRVLYVGFFHDGPACSFGDVASEAEAFASRAEAAHKLSERVNGSGRCDSSYPVCHDGMVATHVREGRNEILPASDDAYIDLYRVVPNDLKGWGDVAPEPEWRITVGPRGGMRTDPF</sequence>
<accession>A0ABR9P013</accession>
<keyword evidence="2" id="KW-1185">Reference proteome</keyword>
<name>A0ABR9P013_9ACTN</name>
<dbReference type="EMBL" id="JADBGI010000001">
    <property type="protein sequence ID" value="MBE2997171.1"/>
    <property type="molecule type" value="Genomic_DNA"/>
</dbReference>
<dbReference type="RefSeq" id="WP_193119835.1">
    <property type="nucleotide sequence ID" value="NZ_JADBGI010000001.1"/>
</dbReference>
<proteinExistence type="predicted"/>
<evidence type="ECO:0000313" key="2">
    <source>
        <dbReference type="Proteomes" id="UP000806528"/>
    </source>
</evidence>
<dbReference type="Proteomes" id="UP000806528">
    <property type="component" value="Unassembled WGS sequence"/>
</dbReference>
<organism evidence="1 2">
    <name type="scientific">Nocardiopsis coralli</name>
    <dbReference type="NCBI Taxonomy" id="2772213"/>
    <lineage>
        <taxon>Bacteria</taxon>
        <taxon>Bacillati</taxon>
        <taxon>Actinomycetota</taxon>
        <taxon>Actinomycetes</taxon>
        <taxon>Streptosporangiales</taxon>
        <taxon>Nocardiopsidaceae</taxon>
        <taxon>Nocardiopsis</taxon>
    </lineage>
</organism>
<gene>
    <name evidence="1" type="ORF">IDM40_00430</name>
</gene>
<evidence type="ECO:0000313" key="1">
    <source>
        <dbReference type="EMBL" id="MBE2997171.1"/>
    </source>
</evidence>
<reference evidence="1 2" key="1">
    <citation type="submission" date="2020-09" db="EMBL/GenBank/DDBJ databases">
        <title>Diversity and distribution of actinomycetes associated with coral in the coast of Hainan.</title>
        <authorList>
            <person name="Li F."/>
        </authorList>
    </citation>
    <scope>NUCLEOTIDE SEQUENCE [LARGE SCALE GENOMIC DNA]</scope>
    <source>
        <strain evidence="1 2">HNM0947</strain>
    </source>
</reference>
<comment type="caution">
    <text evidence="1">The sequence shown here is derived from an EMBL/GenBank/DDBJ whole genome shotgun (WGS) entry which is preliminary data.</text>
</comment>
<protein>
    <submittedName>
        <fullName evidence="1">Uncharacterized protein</fullName>
    </submittedName>
</protein>